<evidence type="ECO:0000256" key="6">
    <source>
        <dbReference type="SAM" id="Phobius"/>
    </source>
</evidence>
<reference evidence="8 9" key="1">
    <citation type="submission" date="2021-12" db="EMBL/GenBank/DDBJ databases">
        <title>Discovery of the Pendulisporaceae a myxobacterial family with distinct sporulation behavior and unique specialized metabolism.</title>
        <authorList>
            <person name="Garcia R."/>
            <person name="Popoff A."/>
            <person name="Bader C.D."/>
            <person name="Loehr J."/>
            <person name="Walesch S."/>
            <person name="Walt C."/>
            <person name="Boldt J."/>
            <person name="Bunk B."/>
            <person name="Haeckl F.J.F.P.J."/>
            <person name="Gunesch A.P."/>
            <person name="Birkelbach J."/>
            <person name="Nuebel U."/>
            <person name="Pietschmann T."/>
            <person name="Bach T."/>
            <person name="Mueller R."/>
        </authorList>
    </citation>
    <scope>NUCLEOTIDE SEQUENCE [LARGE SCALE GENOMIC DNA]</scope>
    <source>
        <strain evidence="8 9">MSr12523</strain>
    </source>
</reference>
<keyword evidence="9" id="KW-1185">Reference proteome</keyword>
<dbReference type="Gene3D" id="3.30.200.20">
    <property type="entry name" value="Phosphorylase Kinase, domain 1"/>
    <property type="match status" value="1"/>
</dbReference>
<feature type="binding site" evidence="5">
    <location>
        <position position="55"/>
    </location>
    <ligand>
        <name>ATP</name>
        <dbReference type="ChEBI" id="CHEBI:30616"/>
    </ligand>
</feature>
<dbReference type="PROSITE" id="PS50011">
    <property type="entry name" value="PROTEIN_KINASE_DOM"/>
    <property type="match status" value="1"/>
</dbReference>
<dbReference type="SMART" id="SM00220">
    <property type="entry name" value="S_TKc"/>
    <property type="match status" value="1"/>
</dbReference>
<keyword evidence="6" id="KW-1133">Transmembrane helix</keyword>
<dbReference type="PANTHER" id="PTHR43289:SF6">
    <property type="entry name" value="SERINE_THREONINE-PROTEIN KINASE NEKL-3"/>
    <property type="match status" value="1"/>
</dbReference>
<dbReference type="PROSITE" id="PS00108">
    <property type="entry name" value="PROTEIN_KINASE_ST"/>
    <property type="match status" value="1"/>
</dbReference>
<evidence type="ECO:0000313" key="9">
    <source>
        <dbReference type="Proteomes" id="UP001379533"/>
    </source>
</evidence>
<dbReference type="InterPro" id="IPR008271">
    <property type="entry name" value="Ser/Thr_kinase_AS"/>
</dbReference>
<evidence type="ECO:0000256" key="5">
    <source>
        <dbReference type="PROSITE-ProRule" id="PRU10141"/>
    </source>
</evidence>
<evidence type="ECO:0000256" key="3">
    <source>
        <dbReference type="ARBA" id="ARBA00022777"/>
    </source>
</evidence>
<keyword evidence="4 5" id="KW-0067">ATP-binding</keyword>
<keyword evidence="6" id="KW-0812">Transmembrane</keyword>
<keyword evidence="6" id="KW-0472">Membrane</keyword>
<dbReference type="Proteomes" id="UP001379533">
    <property type="component" value="Chromosome"/>
</dbReference>
<keyword evidence="2 5" id="KW-0547">Nucleotide-binding</keyword>
<accession>A0ABZ2K1F5</accession>
<keyword evidence="8" id="KW-0723">Serine/threonine-protein kinase</keyword>
<evidence type="ECO:0000259" key="7">
    <source>
        <dbReference type="PROSITE" id="PS50011"/>
    </source>
</evidence>
<sequence>MTVPAEDAPPASEAPSFVGQIISGRYKVLELLGEGGMGAVYLAEHVHMRKRVAIKVLHPDMVGRAEVVARFEREAMAAAHIEHPNVAAATDFGRTDDGAFFLVLEYIEGIDLRTVLRDQGALEVGRALHVARQIASALMRAHELGIVHRDLKPENVMLIDRDEGDFVKVLDFGIAKVHVEALAAADGKGAGTAPGAILTRAGAVFGTPEYMAPEQALGETVDHRADLYALGVMLFEMLSGKLPFEGNDTLSLLAAQIATNAPSLRSVAPERNIPPEVEAVVTRLLEKQPNARYAKAEELVSAIDHLPLAEVARGAVVEPQRSDAGPRIIAPSTSSREIFTPADAMARTSPEVPASSLPSMANRPPTIPVMGTRNPRHIWVAVVVAVCGGALLVGAFTLLTLFRHVKESVLGGGEGGVLSGVVAPPQEKKGISQEEIDSAASKGAEPLEKLASENPKDPRIFRALFRTYFLRGDTPEAMRAIGRLVAVDPNAANDGDMLTAVQVAATDPSPETREAAIDVLEGPLGTKGADILYELANRTPAVPGKARFVASLARPEVMAHASPSLMVLMDLRAAKKCEDKRDLLPRVRDHGDSRILPQLKTLQRTRGCGFLGTRDCYGCLRKDSELLEAAISAVQARP</sequence>
<name>A0ABZ2K1F5_9BACT</name>
<dbReference type="PANTHER" id="PTHR43289">
    <property type="entry name" value="MITOGEN-ACTIVATED PROTEIN KINASE KINASE KINASE 20-RELATED"/>
    <property type="match status" value="1"/>
</dbReference>
<dbReference type="InterPro" id="IPR000719">
    <property type="entry name" value="Prot_kinase_dom"/>
</dbReference>
<dbReference type="Pfam" id="PF00069">
    <property type="entry name" value="Pkinase"/>
    <property type="match status" value="1"/>
</dbReference>
<dbReference type="InterPro" id="IPR011009">
    <property type="entry name" value="Kinase-like_dom_sf"/>
</dbReference>
<dbReference type="RefSeq" id="WP_394841525.1">
    <property type="nucleotide sequence ID" value="NZ_CP089982.1"/>
</dbReference>
<dbReference type="GO" id="GO:0004674">
    <property type="term" value="F:protein serine/threonine kinase activity"/>
    <property type="evidence" value="ECO:0007669"/>
    <property type="project" value="UniProtKB-KW"/>
</dbReference>
<dbReference type="EMBL" id="CP089982">
    <property type="protein sequence ID" value="WXA90905.1"/>
    <property type="molecule type" value="Genomic_DNA"/>
</dbReference>
<protein>
    <submittedName>
        <fullName evidence="8">Serine/threonine protein kinase</fullName>
    </submittedName>
</protein>
<evidence type="ECO:0000313" key="8">
    <source>
        <dbReference type="EMBL" id="WXA90905.1"/>
    </source>
</evidence>
<dbReference type="SUPFAM" id="SSF56112">
    <property type="entry name" value="Protein kinase-like (PK-like)"/>
    <property type="match status" value="1"/>
</dbReference>
<gene>
    <name evidence="8" type="ORF">LZC95_31175</name>
</gene>
<keyword evidence="3 8" id="KW-0418">Kinase</keyword>
<feature type="transmembrane region" description="Helical" evidence="6">
    <location>
        <begin position="378"/>
        <end position="402"/>
    </location>
</feature>
<dbReference type="CDD" id="cd14014">
    <property type="entry name" value="STKc_PknB_like"/>
    <property type="match status" value="1"/>
</dbReference>
<organism evidence="8 9">
    <name type="scientific">Pendulispora brunnea</name>
    <dbReference type="NCBI Taxonomy" id="2905690"/>
    <lineage>
        <taxon>Bacteria</taxon>
        <taxon>Pseudomonadati</taxon>
        <taxon>Myxococcota</taxon>
        <taxon>Myxococcia</taxon>
        <taxon>Myxococcales</taxon>
        <taxon>Sorangiineae</taxon>
        <taxon>Pendulisporaceae</taxon>
        <taxon>Pendulispora</taxon>
    </lineage>
</organism>
<keyword evidence="1" id="KW-0808">Transferase</keyword>
<proteinExistence type="predicted"/>
<dbReference type="InterPro" id="IPR017441">
    <property type="entry name" value="Protein_kinase_ATP_BS"/>
</dbReference>
<dbReference type="Gene3D" id="1.10.510.10">
    <property type="entry name" value="Transferase(Phosphotransferase) domain 1"/>
    <property type="match status" value="1"/>
</dbReference>
<evidence type="ECO:0000256" key="1">
    <source>
        <dbReference type="ARBA" id="ARBA00022679"/>
    </source>
</evidence>
<feature type="domain" description="Protein kinase" evidence="7">
    <location>
        <begin position="26"/>
        <end position="308"/>
    </location>
</feature>
<evidence type="ECO:0000256" key="2">
    <source>
        <dbReference type="ARBA" id="ARBA00022741"/>
    </source>
</evidence>
<dbReference type="PROSITE" id="PS00107">
    <property type="entry name" value="PROTEIN_KINASE_ATP"/>
    <property type="match status" value="1"/>
</dbReference>
<evidence type="ECO:0000256" key="4">
    <source>
        <dbReference type="ARBA" id="ARBA00022840"/>
    </source>
</evidence>